<dbReference type="EMBL" id="LT984809">
    <property type="protein sequence ID" value="SPD49133.1"/>
    <property type="molecule type" value="Genomic_DNA"/>
</dbReference>
<geneLocation type="plasmid" evidence="3">
    <name>I</name>
</geneLocation>
<proteinExistence type="predicted"/>
<organism evidence="3">
    <name type="scientific">Cupriavidus taiwanensis</name>
    <dbReference type="NCBI Taxonomy" id="164546"/>
    <lineage>
        <taxon>Bacteria</taxon>
        <taxon>Pseudomonadati</taxon>
        <taxon>Pseudomonadota</taxon>
        <taxon>Betaproteobacteria</taxon>
        <taxon>Burkholderiales</taxon>
        <taxon>Burkholderiaceae</taxon>
        <taxon>Cupriavidus</taxon>
    </lineage>
</organism>
<feature type="region of interest" description="Disordered" evidence="1">
    <location>
        <begin position="1"/>
        <end position="22"/>
    </location>
</feature>
<sequence length="79" mass="9196">MIFLGNRPETRMNSRGSYPGKLHQNQRDTEFYRVGYGFVACSNGVSFILLFSIDLQRIWRILGNPGRPLKQTRRIQPQP</sequence>
<protein>
    <submittedName>
        <fullName evidence="3">Uncharacterized protein</fullName>
    </submittedName>
</protein>
<keyword evidence="2" id="KW-1133">Transmembrane helix</keyword>
<dbReference type="AlphaFoldDB" id="A0A375HFG4"/>
<accession>A0A375HFG4</accession>
<evidence type="ECO:0000256" key="1">
    <source>
        <dbReference type="SAM" id="MobiDB-lite"/>
    </source>
</evidence>
<evidence type="ECO:0000313" key="3">
    <source>
        <dbReference type="EMBL" id="SPD49133.1"/>
    </source>
</evidence>
<evidence type="ECO:0000256" key="2">
    <source>
        <dbReference type="SAM" id="Phobius"/>
    </source>
</evidence>
<keyword evidence="2" id="KW-0472">Membrane</keyword>
<keyword evidence="2" id="KW-0812">Transmembrane</keyword>
<name>A0A375HFG4_9BURK</name>
<reference evidence="3" key="1">
    <citation type="submission" date="2018-01" db="EMBL/GenBank/DDBJ databases">
        <authorList>
            <person name="Gaut B.S."/>
            <person name="Morton B.R."/>
            <person name="Clegg M.T."/>
            <person name="Duvall M.R."/>
        </authorList>
    </citation>
    <scope>NUCLEOTIDE SEQUENCE</scope>
    <source>
        <strain evidence="3">Cupriavidus taiwanensis STM 8555</strain>
    </source>
</reference>
<gene>
    <name evidence="3" type="ORF">CBM2612_P0478</name>
</gene>
<feature type="transmembrane region" description="Helical" evidence="2">
    <location>
        <begin position="34"/>
        <end position="53"/>
    </location>
</feature>
<keyword evidence="3" id="KW-0614">Plasmid</keyword>